<sequence>MGSRLKFTDGGDSLERLRREAETEMRRVLDESRPRKRPRGDEDSLLAPIDRYRYAVGQELEAGAKGFIVTCNFQREKSATREASQLLRRYMPEHLFPMPLELEGGRVQSAAPSGQARSGSGSGPLRHGEARTSGGASAGGDPKVLSSGNCDGDDDCGDGNGKDHNGNPGDLLGLGKEQGRGAGDTPGGGDDGLLAQGDGLGCDPRGAKGGAGAWAEGAADREGGNCEPSALGLAKVACRGVALIRLSAAAAAEVDPVAVVDSMLADLKTGSLKPPRHCQRIIPLDATCRLTPTGLSAAVTAAAAAFKRRCQQQPKGDGIAGGPPPAALQPPQFSFAIGYRSRMTDAPAPSAAVPPAAAPLLREGAPPADTGSAGNVDDIAAQGGEQQSMASQQQQVQQLTHGQKQEEQQPQRDHGKDEGLLERSQILSLVGAGMVEAFGGAATVNLKKPQVAVLVEAVPVAGRHFAGVTLLPEHMFVSKNKLVIKPLVTNARA</sequence>
<dbReference type="PANTHER" id="PTHR13452:SF13">
    <property type="entry name" value="OS02G0672400 PROTEIN"/>
    <property type="match status" value="1"/>
</dbReference>
<dbReference type="GO" id="GO:0003723">
    <property type="term" value="F:RNA binding"/>
    <property type="evidence" value="ECO:0007669"/>
    <property type="project" value="InterPro"/>
</dbReference>
<feature type="region of interest" description="Disordered" evidence="1">
    <location>
        <begin position="384"/>
        <end position="418"/>
    </location>
</feature>
<gene>
    <name evidence="2" type="ORF">Vafri_15408</name>
</gene>
<feature type="compositionally biased region" description="Gly residues" evidence="1">
    <location>
        <begin position="180"/>
        <end position="191"/>
    </location>
</feature>
<name>A0A8J4F4R3_9CHLO</name>
<feature type="region of interest" description="Disordered" evidence="1">
    <location>
        <begin position="1"/>
        <end position="43"/>
    </location>
</feature>
<feature type="region of interest" description="Disordered" evidence="1">
    <location>
        <begin position="107"/>
        <end position="198"/>
    </location>
</feature>
<protein>
    <recommendedName>
        <fullName evidence="4">THUMP domain-containing protein</fullName>
    </recommendedName>
</protein>
<feature type="compositionally biased region" description="Polar residues" evidence="1">
    <location>
        <begin position="110"/>
        <end position="119"/>
    </location>
</feature>
<organism evidence="2 3">
    <name type="scientific">Volvox africanus</name>
    <dbReference type="NCBI Taxonomy" id="51714"/>
    <lineage>
        <taxon>Eukaryota</taxon>
        <taxon>Viridiplantae</taxon>
        <taxon>Chlorophyta</taxon>
        <taxon>core chlorophytes</taxon>
        <taxon>Chlorophyceae</taxon>
        <taxon>CS clade</taxon>
        <taxon>Chlamydomonadales</taxon>
        <taxon>Volvocaceae</taxon>
        <taxon>Volvox</taxon>
    </lineage>
</organism>
<accession>A0A8J4F4R3</accession>
<dbReference type="Proteomes" id="UP000747399">
    <property type="component" value="Unassembled WGS sequence"/>
</dbReference>
<feature type="compositionally biased region" description="Basic and acidic residues" evidence="1">
    <location>
        <begin position="403"/>
        <end position="418"/>
    </location>
</feature>
<evidence type="ECO:0008006" key="4">
    <source>
        <dbReference type="Google" id="ProtNLM"/>
    </source>
</evidence>
<proteinExistence type="predicted"/>
<dbReference type="GO" id="GO:0006400">
    <property type="term" value="P:tRNA modification"/>
    <property type="evidence" value="ECO:0007669"/>
    <property type="project" value="InterPro"/>
</dbReference>
<reference evidence="2" key="1">
    <citation type="journal article" date="2021" name="Proc. Natl. Acad. Sci. U.S.A.">
        <title>Three genomes in the algal genus Volvox reveal the fate of a haploid sex-determining region after a transition to homothallism.</title>
        <authorList>
            <person name="Yamamoto K."/>
            <person name="Hamaji T."/>
            <person name="Kawai-Toyooka H."/>
            <person name="Matsuzaki R."/>
            <person name="Takahashi F."/>
            <person name="Nishimura Y."/>
            <person name="Kawachi M."/>
            <person name="Noguchi H."/>
            <person name="Minakuchi Y."/>
            <person name="Umen J.G."/>
            <person name="Toyoda A."/>
            <person name="Nozaki H."/>
        </authorList>
    </citation>
    <scope>NUCLEOTIDE SEQUENCE</scope>
    <source>
        <strain evidence="2">NIES-3780</strain>
    </source>
</reference>
<dbReference type="PANTHER" id="PTHR13452">
    <property type="entry name" value="THUMP DOMAIN CONTAINING PROTEIN 1-RELATED"/>
    <property type="match status" value="1"/>
</dbReference>
<comment type="caution">
    <text evidence="2">The sequence shown here is derived from an EMBL/GenBank/DDBJ whole genome shotgun (WGS) entry which is preliminary data.</text>
</comment>
<evidence type="ECO:0000313" key="2">
    <source>
        <dbReference type="EMBL" id="GIL61042.1"/>
    </source>
</evidence>
<feature type="compositionally biased region" description="Low complexity" evidence="1">
    <location>
        <begin position="384"/>
        <end position="402"/>
    </location>
</feature>
<evidence type="ECO:0000313" key="3">
    <source>
        <dbReference type="Proteomes" id="UP000747399"/>
    </source>
</evidence>
<dbReference type="InterPro" id="IPR040183">
    <property type="entry name" value="THUMPD1-like"/>
</dbReference>
<dbReference type="EMBL" id="BNCO01000043">
    <property type="protein sequence ID" value="GIL61042.1"/>
    <property type="molecule type" value="Genomic_DNA"/>
</dbReference>
<dbReference type="AlphaFoldDB" id="A0A8J4F4R3"/>
<feature type="compositionally biased region" description="Basic and acidic residues" evidence="1">
    <location>
        <begin position="1"/>
        <end position="33"/>
    </location>
</feature>
<keyword evidence="3" id="KW-1185">Reference proteome</keyword>
<evidence type="ECO:0000256" key="1">
    <source>
        <dbReference type="SAM" id="MobiDB-lite"/>
    </source>
</evidence>